<feature type="domain" description="C2" evidence="4">
    <location>
        <begin position="1"/>
        <end position="111"/>
    </location>
</feature>
<sequence>MTRGILEVLLVDACILKDTDLIGKMDPYVVIKFGDQKRKSTVCKRQGKTPVWNEKLKFIVEYAGNIRDEHPQYKLSFKIMDKDRFSKDDFVGESTIYVDDLLAQGVVNGKAELPPCNYSVVGSNKSDNGGIRIGLAFTTNQASNIYIYIYQFVDEYENKEDKPKKKKHGFHLHRKNGEEKKSGGWKKAFKSHNKNDGDAEEEGEEEEGEEEGSVSSESDQEEAEEAGEEEGNVFEKLGALLESLGDL</sequence>
<evidence type="ECO:0000256" key="3">
    <source>
        <dbReference type="SAM" id="MobiDB-lite"/>
    </source>
</evidence>
<evidence type="ECO:0000313" key="6">
    <source>
        <dbReference type="Proteomes" id="UP001202328"/>
    </source>
</evidence>
<keyword evidence="1" id="KW-0479">Metal-binding</keyword>
<dbReference type="Proteomes" id="UP001202328">
    <property type="component" value="Unassembled WGS sequence"/>
</dbReference>
<dbReference type="PANTHER" id="PTHR46502:SF15">
    <property type="entry name" value="16 KDA PHLOEM PROTEIN 1"/>
    <property type="match status" value="1"/>
</dbReference>
<feature type="compositionally biased region" description="Basic residues" evidence="3">
    <location>
        <begin position="164"/>
        <end position="174"/>
    </location>
</feature>
<dbReference type="InterPro" id="IPR035892">
    <property type="entry name" value="C2_domain_sf"/>
</dbReference>
<feature type="compositionally biased region" description="Acidic residues" evidence="3">
    <location>
        <begin position="198"/>
        <end position="232"/>
    </location>
</feature>
<dbReference type="PROSITE" id="PS50004">
    <property type="entry name" value="C2"/>
    <property type="match status" value="1"/>
</dbReference>
<evidence type="ECO:0000259" key="4">
    <source>
        <dbReference type="PROSITE" id="PS50004"/>
    </source>
</evidence>
<evidence type="ECO:0000313" key="5">
    <source>
        <dbReference type="EMBL" id="KAI3854685.1"/>
    </source>
</evidence>
<reference evidence="5" key="1">
    <citation type="submission" date="2022-04" db="EMBL/GenBank/DDBJ databases">
        <title>A functionally conserved STORR gene fusion in Papaver species that diverged 16.8 million years ago.</title>
        <authorList>
            <person name="Catania T."/>
        </authorList>
    </citation>
    <scope>NUCLEOTIDE SEQUENCE</scope>
    <source>
        <strain evidence="5">S-188037</strain>
    </source>
</reference>
<gene>
    <name evidence="5" type="ORF">MKW98_018806</name>
</gene>
<organism evidence="5 6">
    <name type="scientific">Papaver atlanticum</name>
    <dbReference type="NCBI Taxonomy" id="357466"/>
    <lineage>
        <taxon>Eukaryota</taxon>
        <taxon>Viridiplantae</taxon>
        <taxon>Streptophyta</taxon>
        <taxon>Embryophyta</taxon>
        <taxon>Tracheophyta</taxon>
        <taxon>Spermatophyta</taxon>
        <taxon>Magnoliopsida</taxon>
        <taxon>Ranunculales</taxon>
        <taxon>Papaveraceae</taxon>
        <taxon>Papaveroideae</taxon>
        <taxon>Papaver</taxon>
    </lineage>
</organism>
<feature type="region of interest" description="Disordered" evidence="3">
    <location>
        <begin position="163"/>
        <end position="234"/>
    </location>
</feature>
<dbReference type="EMBL" id="JAJJMB010015362">
    <property type="protein sequence ID" value="KAI3854685.1"/>
    <property type="molecule type" value="Genomic_DNA"/>
</dbReference>
<dbReference type="GO" id="GO:0046872">
    <property type="term" value="F:metal ion binding"/>
    <property type="evidence" value="ECO:0007669"/>
    <property type="project" value="UniProtKB-KW"/>
</dbReference>
<dbReference type="PANTHER" id="PTHR46502">
    <property type="entry name" value="C2 DOMAIN-CONTAINING"/>
    <property type="match status" value="1"/>
</dbReference>
<dbReference type="Pfam" id="PF00168">
    <property type="entry name" value="C2"/>
    <property type="match status" value="1"/>
</dbReference>
<dbReference type="AlphaFoldDB" id="A0AAD4S1Y4"/>
<keyword evidence="6" id="KW-1185">Reference proteome</keyword>
<proteinExistence type="predicted"/>
<dbReference type="Gene3D" id="2.60.40.150">
    <property type="entry name" value="C2 domain"/>
    <property type="match status" value="1"/>
</dbReference>
<name>A0AAD4S1Y4_9MAGN</name>
<feature type="compositionally biased region" description="Basic residues" evidence="3">
    <location>
        <begin position="183"/>
        <end position="192"/>
    </location>
</feature>
<dbReference type="SMART" id="SM00239">
    <property type="entry name" value="C2"/>
    <property type="match status" value="1"/>
</dbReference>
<evidence type="ECO:0000256" key="1">
    <source>
        <dbReference type="ARBA" id="ARBA00022723"/>
    </source>
</evidence>
<accession>A0AAD4S1Y4</accession>
<dbReference type="SUPFAM" id="SSF49562">
    <property type="entry name" value="C2 domain (Calcium/lipid-binding domain, CaLB)"/>
    <property type="match status" value="1"/>
</dbReference>
<protein>
    <recommendedName>
        <fullName evidence="4">C2 domain-containing protein</fullName>
    </recommendedName>
</protein>
<keyword evidence="2" id="KW-0106">Calcium</keyword>
<comment type="caution">
    <text evidence="5">The sequence shown here is derived from an EMBL/GenBank/DDBJ whole genome shotgun (WGS) entry which is preliminary data.</text>
</comment>
<dbReference type="InterPro" id="IPR000008">
    <property type="entry name" value="C2_dom"/>
</dbReference>
<evidence type="ECO:0000256" key="2">
    <source>
        <dbReference type="ARBA" id="ARBA00022837"/>
    </source>
</evidence>